<dbReference type="AlphaFoldDB" id="A0AA96L9A7"/>
<dbReference type="KEGG" id="paun:MJA45_17855"/>
<dbReference type="Gene3D" id="3.40.190.10">
    <property type="entry name" value="Periplasmic binding protein-like II"/>
    <property type="match status" value="1"/>
</dbReference>
<evidence type="ECO:0000256" key="1">
    <source>
        <dbReference type="SAM" id="MobiDB-lite"/>
    </source>
</evidence>
<evidence type="ECO:0000256" key="2">
    <source>
        <dbReference type="SAM" id="SignalP"/>
    </source>
</evidence>
<dbReference type="Gene3D" id="3.10.105.10">
    <property type="entry name" value="Dipeptide-binding Protein, Domain 3"/>
    <property type="match status" value="1"/>
</dbReference>
<dbReference type="CDD" id="cd08500">
    <property type="entry name" value="PBP2_NikA_DppA_OppA_like_4"/>
    <property type="match status" value="1"/>
</dbReference>
<accession>A0AA96L9A7</accession>
<sequence>MKSWRRSRNLLLVSALSLAVALTGCESAAISTSPSPSASAKPPEATKAPEGGGQAGAQTIPTDFKQSPFLDGKNLAAVKERLPSDFKITNEIPSSQMKYEIGTYGGVMRTVTSAPNWDADVFVMNNEPLLNTPGILGEEITGNVLKGYKMSDDQKTISFEMRKGLKWSDGKPVTTEDVRFTVEDVLNNPELTPIFPVWLRSGGVAEGAPLKLEVTDEYNFKISFDRPYGGILIRLAIQGWRGYTELVKPAHYLKQFHKKYTPLEKLEPAIKEAGFQPGEWVNLFNDKDITNWELANQKAVGFPVLYPWVMTKYTENMASYERNPYYFKVDTAGNQLPYIDRIQSTLVQDIEMVGLKTIAGEVDFSRESAALVKMPLYKENEKSGYKALLANMHVTPTDIYLNQTFDDPAWQKVVQDVRFRQALNLALNRKEIIDTIYYGFAKPGTIEDPAFDLTKANQLLDDMGLKKGPDGKRLGPDGKVFTIPFEVGAQAPDIVPMTQLVVEMWKQLGLNVTMKTIDQTLYTTRREANQLQASMIWTHTPLWYMGDWGTANWGTLWDKWRTTGGKEGKEPPADVKKLYTLIDNAAAANPTDAKKIIEQVKQEMKDKVYYFIPISEVKQPLIVNAKLRNIPSDSSFAIAANFSGEQFFFGK</sequence>
<dbReference type="PANTHER" id="PTHR30290">
    <property type="entry name" value="PERIPLASMIC BINDING COMPONENT OF ABC TRANSPORTER"/>
    <property type="match status" value="1"/>
</dbReference>
<dbReference type="GO" id="GO:1904680">
    <property type="term" value="F:peptide transmembrane transporter activity"/>
    <property type="evidence" value="ECO:0007669"/>
    <property type="project" value="TreeGrafter"/>
</dbReference>
<organism evidence="4 5">
    <name type="scientific">Paenibacillus aurantius</name>
    <dbReference type="NCBI Taxonomy" id="2918900"/>
    <lineage>
        <taxon>Bacteria</taxon>
        <taxon>Bacillati</taxon>
        <taxon>Bacillota</taxon>
        <taxon>Bacilli</taxon>
        <taxon>Bacillales</taxon>
        <taxon>Paenibacillaceae</taxon>
        <taxon>Paenibacillus</taxon>
    </lineage>
</organism>
<protein>
    <submittedName>
        <fullName evidence="4">ABC transporter substrate-binding protein</fullName>
    </submittedName>
</protein>
<dbReference type="EMBL" id="CP130318">
    <property type="protein sequence ID" value="WNQ09489.1"/>
    <property type="molecule type" value="Genomic_DNA"/>
</dbReference>
<keyword evidence="5" id="KW-1185">Reference proteome</keyword>
<dbReference type="PANTHER" id="PTHR30290:SF62">
    <property type="entry name" value="OLIGOPEPTIDE ABC TRANSPORTER, PERIPLASMIC OLIGOPEPTIDE-BINDING PROTEIN"/>
    <property type="match status" value="1"/>
</dbReference>
<dbReference type="PROSITE" id="PS51257">
    <property type="entry name" value="PROKAR_LIPOPROTEIN"/>
    <property type="match status" value="1"/>
</dbReference>
<name>A0AA96L9A7_9BACL</name>
<dbReference type="SUPFAM" id="SSF53850">
    <property type="entry name" value="Periplasmic binding protein-like II"/>
    <property type="match status" value="1"/>
</dbReference>
<dbReference type="GO" id="GO:0015833">
    <property type="term" value="P:peptide transport"/>
    <property type="evidence" value="ECO:0007669"/>
    <property type="project" value="TreeGrafter"/>
</dbReference>
<evidence type="ECO:0000313" key="5">
    <source>
        <dbReference type="Proteomes" id="UP001305702"/>
    </source>
</evidence>
<dbReference type="RefSeq" id="WP_315603261.1">
    <property type="nucleotide sequence ID" value="NZ_CP130318.1"/>
</dbReference>
<dbReference type="InterPro" id="IPR000914">
    <property type="entry name" value="SBP_5_dom"/>
</dbReference>
<feature type="domain" description="Solute-binding protein family 5" evidence="3">
    <location>
        <begin position="140"/>
        <end position="540"/>
    </location>
</feature>
<keyword evidence="2" id="KW-0732">Signal</keyword>
<feature type="compositionally biased region" description="Low complexity" evidence="1">
    <location>
        <begin position="31"/>
        <end position="49"/>
    </location>
</feature>
<feature type="chain" id="PRO_5041717066" evidence="2">
    <location>
        <begin position="29"/>
        <end position="651"/>
    </location>
</feature>
<dbReference type="Pfam" id="PF00496">
    <property type="entry name" value="SBP_bac_5"/>
    <property type="match status" value="1"/>
</dbReference>
<evidence type="ECO:0000313" key="4">
    <source>
        <dbReference type="EMBL" id="WNQ09489.1"/>
    </source>
</evidence>
<gene>
    <name evidence="4" type="ORF">MJA45_17855</name>
</gene>
<reference evidence="4 5" key="1">
    <citation type="submission" date="2022-02" db="EMBL/GenBank/DDBJ databases">
        <title>Paenibacillus sp. MBLB1776 Whole Genome Shotgun Sequencing.</title>
        <authorList>
            <person name="Hwang C.Y."/>
            <person name="Cho E.-S."/>
            <person name="Seo M.-J."/>
        </authorList>
    </citation>
    <scope>NUCLEOTIDE SEQUENCE [LARGE SCALE GENOMIC DNA]</scope>
    <source>
        <strain evidence="4 5">MBLB1776</strain>
    </source>
</reference>
<dbReference type="Proteomes" id="UP001305702">
    <property type="component" value="Chromosome"/>
</dbReference>
<feature type="region of interest" description="Disordered" evidence="1">
    <location>
        <begin position="31"/>
        <end position="63"/>
    </location>
</feature>
<feature type="signal peptide" evidence="2">
    <location>
        <begin position="1"/>
        <end position="28"/>
    </location>
</feature>
<proteinExistence type="predicted"/>
<dbReference type="InterPro" id="IPR039424">
    <property type="entry name" value="SBP_5"/>
</dbReference>
<evidence type="ECO:0000259" key="3">
    <source>
        <dbReference type="Pfam" id="PF00496"/>
    </source>
</evidence>